<dbReference type="InterPro" id="IPR016181">
    <property type="entry name" value="Acyl_CoA_acyltransferase"/>
</dbReference>
<dbReference type="Proteomes" id="UP000198882">
    <property type="component" value="Unassembled WGS sequence"/>
</dbReference>
<dbReference type="GO" id="GO:0016747">
    <property type="term" value="F:acyltransferase activity, transferring groups other than amino-acyl groups"/>
    <property type="evidence" value="ECO:0007669"/>
    <property type="project" value="InterPro"/>
</dbReference>
<keyword evidence="1 4" id="KW-0808">Transferase</keyword>
<dbReference type="InterPro" id="IPR050832">
    <property type="entry name" value="Bact_Acetyltransf"/>
</dbReference>
<dbReference type="AlphaFoldDB" id="A0A1G8TKL3"/>
<keyword evidence="5" id="KW-1185">Reference proteome</keyword>
<sequence>MTRDTYQNPYNQSPAGRVLFPFDVVAVHVTRVVRQATVDDVWAVHETARESWHAAYDEIIGSETVDDVVDDWYAIGDLESSITDATDRDDAAFIVVEPTPADCESETDSDFERDCLGFAHVVPWPEDADVGYLARLYVRPERWGSGAGTRLLERLEADLESSFDRIRLSVLVDNDIGVSFYESSGFERIGTRETDLAAGLEEYVYEKRLGETRDDDSRTDSVRT</sequence>
<evidence type="ECO:0000259" key="3">
    <source>
        <dbReference type="PROSITE" id="PS51186"/>
    </source>
</evidence>
<proteinExistence type="predicted"/>
<dbReference type="STRING" id="1095776.SAMN04515672_0506"/>
<reference evidence="5" key="1">
    <citation type="submission" date="2016-10" db="EMBL/GenBank/DDBJ databases">
        <authorList>
            <person name="Varghese N."/>
            <person name="Submissions S."/>
        </authorList>
    </citation>
    <scope>NUCLEOTIDE SEQUENCE [LARGE SCALE GENOMIC DNA]</scope>
    <source>
        <strain evidence="5">B4,CECT 8067,JCM 17497</strain>
    </source>
</reference>
<evidence type="ECO:0000256" key="2">
    <source>
        <dbReference type="ARBA" id="ARBA00023315"/>
    </source>
</evidence>
<dbReference type="CDD" id="cd04301">
    <property type="entry name" value="NAT_SF"/>
    <property type="match status" value="1"/>
</dbReference>
<dbReference type="EMBL" id="FNFE01000001">
    <property type="protein sequence ID" value="SDJ42068.1"/>
    <property type="molecule type" value="Genomic_DNA"/>
</dbReference>
<gene>
    <name evidence="4" type="ORF">SAMN04515672_0506</name>
</gene>
<dbReference type="PROSITE" id="PS51186">
    <property type="entry name" value="GNAT"/>
    <property type="match status" value="1"/>
</dbReference>
<dbReference type="PANTHER" id="PTHR43877:SF2">
    <property type="entry name" value="AMINOALKYLPHOSPHONATE N-ACETYLTRANSFERASE-RELATED"/>
    <property type="match status" value="1"/>
</dbReference>
<evidence type="ECO:0000313" key="4">
    <source>
        <dbReference type="EMBL" id="SDJ42068.1"/>
    </source>
</evidence>
<evidence type="ECO:0000313" key="5">
    <source>
        <dbReference type="Proteomes" id="UP000198882"/>
    </source>
</evidence>
<dbReference type="SUPFAM" id="SSF55729">
    <property type="entry name" value="Acyl-CoA N-acyltransferases (Nat)"/>
    <property type="match status" value="1"/>
</dbReference>
<accession>A0A1G8TKL3</accession>
<feature type="domain" description="N-acetyltransferase" evidence="3">
    <location>
        <begin position="31"/>
        <end position="210"/>
    </location>
</feature>
<dbReference type="PANTHER" id="PTHR43877">
    <property type="entry name" value="AMINOALKYLPHOSPHONATE N-ACETYLTRANSFERASE-RELATED-RELATED"/>
    <property type="match status" value="1"/>
</dbReference>
<name>A0A1G8TKL3_9EURY</name>
<evidence type="ECO:0000256" key="1">
    <source>
        <dbReference type="ARBA" id="ARBA00022679"/>
    </source>
</evidence>
<dbReference type="Pfam" id="PF00583">
    <property type="entry name" value="Acetyltransf_1"/>
    <property type="match status" value="1"/>
</dbReference>
<dbReference type="Gene3D" id="3.40.630.30">
    <property type="match status" value="1"/>
</dbReference>
<dbReference type="InterPro" id="IPR000182">
    <property type="entry name" value="GNAT_dom"/>
</dbReference>
<keyword evidence="2" id="KW-0012">Acyltransferase</keyword>
<protein>
    <submittedName>
        <fullName evidence="4">Acetyltransferase (GNAT) family protein</fullName>
    </submittedName>
</protein>
<organism evidence="4 5">
    <name type="scientific">Natronorubrum texcoconense</name>
    <dbReference type="NCBI Taxonomy" id="1095776"/>
    <lineage>
        <taxon>Archaea</taxon>
        <taxon>Methanobacteriati</taxon>
        <taxon>Methanobacteriota</taxon>
        <taxon>Stenosarchaea group</taxon>
        <taxon>Halobacteria</taxon>
        <taxon>Halobacteriales</taxon>
        <taxon>Natrialbaceae</taxon>
        <taxon>Natronorubrum</taxon>
    </lineage>
</organism>